<dbReference type="STRING" id="930990.A0A067LXL4"/>
<feature type="non-terminal residue" evidence="2">
    <location>
        <position position="1"/>
    </location>
</feature>
<proteinExistence type="predicted"/>
<evidence type="ECO:0000313" key="3">
    <source>
        <dbReference type="Proteomes" id="UP000027195"/>
    </source>
</evidence>
<dbReference type="AlphaFoldDB" id="A0A067LXL4"/>
<dbReference type="OrthoDB" id="415023at2759"/>
<dbReference type="InterPro" id="IPR050704">
    <property type="entry name" value="Peptidase_C85-like"/>
</dbReference>
<sequence length="211" mass="22622">RKAAALAANYAPVDSEADAKLIQAAQDELTHIQTVADSMGLAIQEINADGHCLYSAVADQLQLLSIIPPSAANYQTTRYAASTYMATHPTEFLPFLPSAEGEDGEGATDSYGFMSAAEYDQYCYTVAGTSSWGGEPEIMALARAYKVPIIVVQSGPQPIVVHTPVQGGSQDPRQPGVKISYHRRLYGLGEHYNSLRPKHLIVVPPPAPIPV</sequence>
<dbReference type="EMBL" id="KL198098">
    <property type="protein sequence ID" value="KDQ07939.1"/>
    <property type="molecule type" value="Genomic_DNA"/>
</dbReference>
<name>A0A067LXL4_BOTB1</name>
<dbReference type="GO" id="GO:0016579">
    <property type="term" value="P:protein deubiquitination"/>
    <property type="evidence" value="ECO:0007669"/>
    <property type="project" value="TreeGrafter"/>
</dbReference>
<evidence type="ECO:0000313" key="2">
    <source>
        <dbReference type="EMBL" id="KDQ07939.1"/>
    </source>
</evidence>
<dbReference type="HOGENOM" id="CLU_034963_1_0_1"/>
<organism evidence="2 3">
    <name type="scientific">Botryobasidium botryosum (strain FD-172 SS1)</name>
    <dbReference type="NCBI Taxonomy" id="930990"/>
    <lineage>
        <taxon>Eukaryota</taxon>
        <taxon>Fungi</taxon>
        <taxon>Dikarya</taxon>
        <taxon>Basidiomycota</taxon>
        <taxon>Agaricomycotina</taxon>
        <taxon>Agaricomycetes</taxon>
        <taxon>Cantharellales</taxon>
        <taxon>Botryobasidiaceae</taxon>
        <taxon>Botryobasidium</taxon>
    </lineage>
</organism>
<dbReference type="Proteomes" id="UP000027195">
    <property type="component" value="Unassembled WGS sequence"/>
</dbReference>
<feature type="domain" description="OTU" evidence="1">
    <location>
        <begin position="41"/>
        <end position="198"/>
    </location>
</feature>
<gene>
    <name evidence="2" type="ORF">BOTBODRAFT_119275</name>
</gene>
<dbReference type="InParanoid" id="A0A067LXL4"/>
<dbReference type="Pfam" id="PF02338">
    <property type="entry name" value="OTU"/>
    <property type="match status" value="1"/>
</dbReference>
<accession>A0A067LXL4</accession>
<dbReference type="GO" id="GO:0004843">
    <property type="term" value="F:cysteine-type deubiquitinase activity"/>
    <property type="evidence" value="ECO:0007669"/>
    <property type="project" value="TreeGrafter"/>
</dbReference>
<dbReference type="InterPro" id="IPR003323">
    <property type="entry name" value="OTU_dom"/>
</dbReference>
<evidence type="ECO:0000259" key="1">
    <source>
        <dbReference type="PROSITE" id="PS50802"/>
    </source>
</evidence>
<keyword evidence="3" id="KW-1185">Reference proteome</keyword>
<dbReference type="CDD" id="cd22748">
    <property type="entry name" value="OTU_OTUD6-like"/>
    <property type="match status" value="1"/>
</dbReference>
<dbReference type="Gene3D" id="3.90.70.80">
    <property type="match status" value="1"/>
</dbReference>
<dbReference type="PANTHER" id="PTHR12419">
    <property type="entry name" value="OTU DOMAIN CONTAINING PROTEIN"/>
    <property type="match status" value="1"/>
</dbReference>
<dbReference type="InterPro" id="IPR038765">
    <property type="entry name" value="Papain-like_cys_pep_sf"/>
</dbReference>
<reference evidence="3" key="1">
    <citation type="journal article" date="2014" name="Proc. Natl. Acad. Sci. U.S.A.">
        <title>Extensive sampling of basidiomycete genomes demonstrates inadequacy of the white-rot/brown-rot paradigm for wood decay fungi.</title>
        <authorList>
            <person name="Riley R."/>
            <person name="Salamov A.A."/>
            <person name="Brown D.W."/>
            <person name="Nagy L.G."/>
            <person name="Floudas D."/>
            <person name="Held B.W."/>
            <person name="Levasseur A."/>
            <person name="Lombard V."/>
            <person name="Morin E."/>
            <person name="Otillar R."/>
            <person name="Lindquist E.A."/>
            <person name="Sun H."/>
            <person name="LaButti K.M."/>
            <person name="Schmutz J."/>
            <person name="Jabbour D."/>
            <person name="Luo H."/>
            <person name="Baker S.E."/>
            <person name="Pisabarro A.G."/>
            <person name="Walton J.D."/>
            <person name="Blanchette R.A."/>
            <person name="Henrissat B."/>
            <person name="Martin F."/>
            <person name="Cullen D."/>
            <person name="Hibbett D.S."/>
            <person name="Grigoriev I.V."/>
        </authorList>
    </citation>
    <scope>NUCLEOTIDE SEQUENCE [LARGE SCALE GENOMIC DNA]</scope>
    <source>
        <strain evidence="3">FD-172 SS1</strain>
    </source>
</reference>
<dbReference type="PANTHER" id="PTHR12419:SF10">
    <property type="entry name" value="DEUBIQUITINASE OTUD6B"/>
    <property type="match status" value="1"/>
</dbReference>
<dbReference type="SUPFAM" id="SSF54001">
    <property type="entry name" value="Cysteine proteinases"/>
    <property type="match status" value="1"/>
</dbReference>
<dbReference type="PROSITE" id="PS50802">
    <property type="entry name" value="OTU"/>
    <property type="match status" value="1"/>
</dbReference>
<protein>
    <recommendedName>
        <fullName evidence="1">OTU domain-containing protein</fullName>
    </recommendedName>
</protein>